<dbReference type="InterPro" id="IPR039426">
    <property type="entry name" value="TonB-dep_rcpt-like"/>
</dbReference>
<dbReference type="InterPro" id="IPR023997">
    <property type="entry name" value="TonB-dep_OMP_SusC/RagA_CS"/>
</dbReference>
<dbReference type="SUPFAM" id="SSF49464">
    <property type="entry name" value="Carboxypeptidase regulatory domain-like"/>
    <property type="match status" value="1"/>
</dbReference>
<dbReference type="NCBIfam" id="TIGR04056">
    <property type="entry name" value="OMP_RagA_SusC"/>
    <property type="match status" value="1"/>
</dbReference>
<keyword evidence="5 9" id="KW-0732">Signal</keyword>
<dbReference type="InterPro" id="IPR036942">
    <property type="entry name" value="Beta-barrel_TonB_sf"/>
</dbReference>
<keyword evidence="7 8" id="KW-0998">Cell outer membrane</keyword>
<gene>
    <name evidence="11" type="ORF">HPS54_03280</name>
</gene>
<evidence type="ECO:0000256" key="7">
    <source>
        <dbReference type="ARBA" id="ARBA00023237"/>
    </source>
</evidence>
<name>A0ABX2B1I6_9BACT</name>
<evidence type="ECO:0000313" key="12">
    <source>
        <dbReference type="Proteomes" id="UP000820977"/>
    </source>
</evidence>
<dbReference type="PROSITE" id="PS52016">
    <property type="entry name" value="TONB_DEPENDENT_REC_3"/>
    <property type="match status" value="1"/>
</dbReference>
<evidence type="ECO:0000256" key="5">
    <source>
        <dbReference type="ARBA" id="ARBA00022729"/>
    </source>
</evidence>
<feature type="domain" description="TonB-dependent receptor plug" evidence="10">
    <location>
        <begin position="113"/>
        <end position="239"/>
    </location>
</feature>
<dbReference type="Gene3D" id="2.170.130.10">
    <property type="entry name" value="TonB-dependent receptor, plug domain"/>
    <property type="match status" value="1"/>
</dbReference>
<dbReference type="Gene3D" id="2.40.170.20">
    <property type="entry name" value="TonB-dependent receptor, beta-barrel domain"/>
    <property type="match status" value="1"/>
</dbReference>
<dbReference type="InterPro" id="IPR012910">
    <property type="entry name" value="Plug_dom"/>
</dbReference>
<keyword evidence="3 8" id="KW-1134">Transmembrane beta strand</keyword>
<evidence type="ECO:0000313" key="11">
    <source>
        <dbReference type="EMBL" id="NPE24550.1"/>
    </source>
</evidence>
<feature type="chain" id="PRO_5045814606" evidence="9">
    <location>
        <begin position="22"/>
        <end position="1019"/>
    </location>
</feature>
<dbReference type="EMBL" id="JABKKJ010000003">
    <property type="protein sequence ID" value="NPE24550.1"/>
    <property type="molecule type" value="Genomic_DNA"/>
</dbReference>
<keyword evidence="4 8" id="KW-0812">Transmembrane</keyword>
<comment type="subcellular location">
    <subcellularLocation>
        <location evidence="1 8">Cell outer membrane</location>
        <topology evidence="1 8">Multi-pass membrane protein</topology>
    </subcellularLocation>
</comment>
<accession>A0ABX2B1I6</accession>
<comment type="caution">
    <text evidence="11">The sequence shown here is derived from an EMBL/GenBank/DDBJ whole genome shotgun (WGS) entry which is preliminary data.</text>
</comment>
<dbReference type="InterPro" id="IPR037066">
    <property type="entry name" value="Plug_dom_sf"/>
</dbReference>
<dbReference type="Pfam" id="PF13715">
    <property type="entry name" value="CarbopepD_reg_2"/>
    <property type="match status" value="1"/>
</dbReference>
<dbReference type="PANTHER" id="PTHR30069">
    <property type="entry name" value="TONB-DEPENDENT OUTER MEMBRANE RECEPTOR"/>
    <property type="match status" value="1"/>
</dbReference>
<keyword evidence="12" id="KW-1185">Reference proteome</keyword>
<dbReference type="Gene3D" id="2.60.40.1120">
    <property type="entry name" value="Carboxypeptidase-like, regulatory domain"/>
    <property type="match status" value="1"/>
</dbReference>
<evidence type="ECO:0000256" key="2">
    <source>
        <dbReference type="ARBA" id="ARBA00022448"/>
    </source>
</evidence>
<evidence type="ECO:0000256" key="4">
    <source>
        <dbReference type="ARBA" id="ARBA00022692"/>
    </source>
</evidence>
<keyword evidence="11" id="KW-0675">Receptor</keyword>
<dbReference type="NCBIfam" id="TIGR04057">
    <property type="entry name" value="SusC_RagA_signa"/>
    <property type="match status" value="1"/>
</dbReference>
<evidence type="ECO:0000256" key="6">
    <source>
        <dbReference type="ARBA" id="ARBA00023136"/>
    </source>
</evidence>
<dbReference type="Proteomes" id="UP000820977">
    <property type="component" value="Unassembled WGS sequence"/>
</dbReference>
<protein>
    <submittedName>
        <fullName evidence="11">TonB-dependent receptor</fullName>
    </submittedName>
</protein>
<feature type="signal peptide" evidence="9">
    <location>
        <begin position="1"/>
        <end position="21"/>
    </location>
</feature>
<dbReference type="SUPFAM" id="SSF56935">
    <property type="entry name" value="Porins"/>
    <property type="match status" value="1"/>
</dbReference>
<evidence type="ECO:0000256" key="3">
    <source>
        <dbReference type="ARBA" id="ARBA00022452"/>
    </source>
</evidence>
<dbReference type="PANTHER" id="PTHR30069:SF29">
    <property type="entry name" value="HEMOGLOBIN AND HEMOGLOBIN-HAPTOGLOBIN-BINDING PROTEIN 1-RELATED"/>
    <property type="match status" value="1"/>
</dbReference>
<evidence type="ECO:0000256" key="8">
    <source>
        <dbReference type="PROSITE-ProRule" id="PRU01360"/>
    </source>
</evidence>
<evidence type="ECO:0000259" key="10">
    <source>
        <dbReference type="Pfam" id="PF07715"/>
    </source>
</evidence>
<reference evidence="11 12" key="1">
    <citation type="submission" date="2020-05" db="EMBL/GenBank/DDBJ databases">
        <title>Distinct polysaccharide utilization as determinants for interspecies competition between intestinal Prevotella spp.</title>
        <authorList>
            <person name="Galvez E.J.C."/>
            <person name="Iljazovic A."/>
            <person name="Strowig T."/>
        </authorList>
    </citation>
    <scope>NUCLEOTIDE SEQUENCE [LARGE SCALE GENOMIC DNA]</scope>
    <source>
        <strain evidence="11 12">PCHR</strain>
    </source>
</reference>
<dbReference type="Pfam" id="PF07715">
    <property type="entry name" value="Plug"/>
    <property type="match status" value="1"/>
</dbReference>
<dbReference type="InterPro" id="IPR023996">
    <property type="entry name" value="TonB-dep_OMP_SusC/RagA"/>
</dbReference>
<dbReference type="RefSeq" id="WP_172344046.1">
    <property type="nucleotide sequence ID" value="NZ_CASYYZ010000026.1"/>
</dbReference>
<keyword evidence="6 8" id="KW-0472">Membrane</keyword>
<evidence type="ECO:0000256" key="9">
    <source>
        <dbReference type="SAM" id="SignalP"/>
    </source>
</evidence>
<organism evidence="11 12">
    <name type="scientific">Xylanibacter caecicola</name>
    <dbReference type="NCBI Taxonomy" id="2736294"/>
    <lineage>
        <taxon>Bacteria</taxon>
        <taxon>Pseudomonadati</taxon>
        <taxon>Bacteroidota</taxon>
        <taxon>Bacteroidia</taxon>
        <taxon>Bacteroidales</taxon>
        <taxon>Prevotellaceae</taxon>
        <taxon>Xylanibacter</taxon>
    </lineage>
</organism>
<proteinExistence type="inferred from homology"/>
<dbReference type="InterPro" id="IPR008969">
    <property type="entry name" value="CarboxyPept-like_regulatory"/>
</dbReference>
<evidence type="ECO:0000256" key="1">
    <source>
        <dbReference type="ARBA" id="ARBA00004571"/>
    </source>
</evidence>
<keyword evidence="2 8" id="KW-0813">Transport</keyword>
<comment type="similarity">
    <text evidence="8">Belongs to the TonB-dependent receptor family.</text>
</comment>
<sequence length="1019" mass="111618">MVKRFAMILTGLIVSIGTALAQSEISGTVISEDTGEPVVGATVSVVGTKTGGVTDLYGQFKIFVPEGKKQLHVQFIGMQPQTVTARQGIKIVLKNDTHAIDEVIVTGYGNFKKSSFTGAASTADLSKLEDVPMISLEDKLAGSVPGLQITNTSGAPGSVSSVRVRGMGSINAGNNPLYVIDGTPVSSGNINAFSGPGDGYNDSGTSLLSTINSNDIESITVIKDAAAASLYGSRAANGVIVITTKSGSRGKTHVDFRSDWGFSKSAVNYRPTLNGDDWRELLYTGLKNYGLYQGGMSEENALAFADRNIDQFAAKPANGWTNWKDLLYQTGHHSNYQVAVNGGSENTKFYSSLSYTNQDGILLGQGLERFTGNANITHTFGKFTLNLTTQFSKMNQRLANEGASFDGSVANAAWMQTPASVAFNEDGTLTGNTGSALNRGVNPLYETLHAYDKSDIIRTFNTIKLSYNIWDNLILSEKIAYEYTSNEEDVLWDKYSNNGSGFNGLLQRQAVTNKQLNTQTQLSYIKSFGKHNVDALVGFETEQNNSAYNYLSGYDYPGDLYELTNAGTTSAESNKEEYKLVSLLGRVNYNYANRYYAGLSYRTDGSSRLAHDNRWGSFWSISGAWRFSDEKFFEPVKSIVTDGKLRLSFGVNGTQPSSLYGYMNLYKYGEAYNGSSGMGIVGIGNPELRWEKNRALNIGLDLTFIDRINLTLDYYVRKTTDLIYNMPVSAIPGYYEGSEGYVTTPMNIGSLKNSGIEVTITSNNITTKDFTWTTSLNMAHNSNKLSKLNGEDNEVISGLLIHRVGEPYYSYYAYEYAGVDPATGKEQYFINDGTENARKTTTNVAEANKVIVGKHQPVIEGGLTNTLRYKFVDLGFTFTYSFGGDAYDYATWLHQNGGSYNYNGAIPSYYKLGDMWTGPGDTTAKLPKFEYGSTGALSSRWIMPADYVRLKSLTLGITAPRKYTDRIGLSKARVFFSASNLFTIKSKDLFVDPEMPIDGLCTFETPQLKTFTFGIELGF</sequence>